<sequence length="108" mass="11904">MTLSGGDHGTTATREDSGVATKSFEISKRLIWEAWKRVAANQGGPGVDRQSIELFRNRLARNLYALWNRMSSGSYFPQPVKEVLIPKGDGFRPLGVPTIADRVAQMAV</sequence>
<proteinExistence type="predicted"/>
<comment type="caution">
    <text evidence="1">The sequence shown here is derived from an EMBL/GenBank/DDBJ whole genome shotgun (WGS) entry which is preliminary data.</text>
</comment>
<gene>
    <name evidence="1" type="ORF">GNZ13_24480</name>
</gene>
<reference evidence="1 2" key="1">
    <citation type="submission" date="2019-11" db="EMBL/GenBank/DDBJ databases">
        <title>Metabolism of dissolved organic matter in forest soils.</title>
        <authorList>
            <person name="Cyle K.T."/>
            <person name="Wilhelm R.C."/>
            <person name="Martinez C.E."/>
        </authorList>
    </citation>
    <scope>NUCLEOTIDE SEQUENCE [LARGE SCALE GENOMIC DNA]</scope>
    <source>
        <strain evidence="1 2">5N</strain>
    </source>
</reference>
<organism evidence="1 2">
    <name type="scientific">Paraburkholderia elongata</name>
    <dbReference type="NCBI Taxonomy" id="2675747"/>
    <lineage>
        <taxon>Bacteria</taxon>
        <taxon>Pseudomonadati</taxon>
        <taxon>Pseudomonadota</taxon>
        <taxon>Betaproteobacteria</taxon>
        <taxon>Burkholderiales</taxon>
        <taxon>Burkholderiaceae</taxon>
        <taxon>Paraburkholderia</taxon>
    </lineage>
</organism>
<dbReference type="SUPFAM" id="SSF56672">
    <property type="entry name" value="DNA/RNA polymerases"/>
    <property type="match status" value="1"/>
</dbReference>
<dbReference type="RefSeq" id="WP_172169028.1">
    <property type="nucleotide sequence ID" value="NZ_WOEZ01000131.1"/>
</dbReference>
<protein>
    <recommendedName>
        <fullName evidence="3">Group II intron reverse transcriptase/maturase</fullName>
    </recommendedName>
</protein>
<accession>A0A972SLB5</accession>
<keyword evidence="2" id="KW-1185">Reference proteome</keyword>
<dbReference type="EMBL" id="WOEZ01000131">
    <property type="protein sequence ID" value="NPT57640.1"/>
    <property type="molecule type" value="Genomic_DNA"/>
</dbReference>
<name>A0A972SLB5_9BURK</name>
<dbReference type="AlphaFoldDB" id="A0A972SLB5"/>
<evidence type="ECO:0000313" key="1">
    <source>
        <dbReference type="EMBL" id="NPT57640.1"/>
    </source>
</evidence>
<evidence type="ECO:0008006" key="3">
    <source>
        <dbReference type="Google" id="ProtNLM"/>
    </source>
</evidence>
<dbReference type="Proteomes" id="UP000655523">
    <property type="component" value="Unassembled WGS sequence"/>
</dbReference>
<evidence type="ECO:0000313" key="2">
    <source>
        <dbReference type="Proteomes" id="UP000655523"/>
    </source>
</evidence>
<dbReference type="InterPro" id="IPR043502">
    <property type="entry name" value="DNA/RNA_pol_sf"/>
</dbReference>